<evidence type="ECO:0000256" key="1">
    <source>
        <dbReference type="SAM" id="Coils"/>
    </source>
</evidence>
<feature type="compositionally biased region" description="Polar residues" evidence="2">
    <location>
        <begin position="20"/>
        <end position="31"/>
    </location>
</feature>
<evidence type="ECO:0000256" key="2">
    <source>
        <dbReference type="SAM" id="MobiDB-lite"/>
    </source>
</evidence>
<feature type="region of interest" description="Disordered" evidence="2">
    <location>
        <begin position="66"/>
        <end position="299"/>
    </location>
</feature>
<organism evidence="3 4">
    <name type="scientific">Sporothrix epigloea</name>
    <dbReference type="NCBI Taxonomy" id="1892477"/>
    <lineage>
        <taxon>Eukaryota</taxon>
        <taxon>Fungi</taxon>
        <taxon>Dikarya</taxon>
        <taxon>Ascomycota</taxon>
        <taxon>Pezizomycotina</taxon>
        <taxon>Sordariomycetes</taxon>
        <taxon>Sordariomycetidae</taxon>
        <taxon>Ophiostomatales</taxon>
        <taxon>Ophiostomataceae</taxon>
        <taxon>Sporothrix</taxon>
    </lineage>
</organism>
<dbReference type="EMBL" id="CAWUOM010000010">
    <property type="protein sequence ID" value="CAK7264446.1"/>
    <property type="molecule type" value="Genomic_DNA"/>
</dbReference>
<keyword evidence="1" id="KW-0175">Coiled coil</keyword>
<dbReference type="Proteomes" id="UP001642501">
    <property type="component" value="Unassembled WGS sequence"/>
</dbReference>
<sequence>MDGDPRPAKRRRTSPRLSGRGSSEPQPDASNTEGATTTLTTGAGTAFLPGSLPQATKEFAREATRIRQPSFASPTRASLARQGPTTFERRQSVPRASSEQRMEVEINIQPRQTSLENEREPIVRPLAQPAVRSPMRQLSPTRPLSLPALRSPARVSSSRSGSPMRRQFKDFGRLDKETDGLLGAPPQKSPGLVQHRQTRGLAGRAIIASSVPSSLLDRPPRRSPLKPVPRPLPPPDPQRSQDLLEPLVARDRQRSALDIFRVREEEQPEPELPPTPENVDTSALNFSPPGIHFSSTPTKRPRRAAAARMRGVQNVKSGTVQSSSPLKQPPFKAATIDTPKEAVENTGALREASVNVPTTIGRGRPRKSDAARKIQPLDENAPRLRKLDALRAEIAELETDLAVAEAENARIREELEQNDHIHSSKIPPVDHRKIISLLRRRVLPEDDMLETASAFKRSMTDWMHAAKNPIAFLPFGKPRADWTELLLFPSDEADSADGQQLPPVSHYPIEMTAAEELPYLQVFTPLAFRSDIVIVPGSNTDDSEAGALQKHIITASSNIPPGVFLARIEMTVHSRSLRITDLAVPRIEPPAATAELMPLINRVTRDDNGSSALTRNVTVLTWAMGEWLRVAVRRAKFWSVLARKLQDKPGANSEDGAAGVAGLVSEILQVRTEQRRKKRRKGNTPEPDEDSDDETNKVRAAPVSQIELLEHLGRTAMDFAVTAVSSVRIEWEIRFDWTGEAQSRITLLVGVPGKWRKADKRGRLARLPKLFDQLVRDSGDPMEAVQTVVALLVGEDEN</sequence>
<proteinExistence type="predicted"/>
<evidence type="ECO:0000313" key="3">
    <source>
        <dbReference type="EMBL" id="CAK7264446.1"/>
    </source>
</evidence>
<feature type="compositionally biased region" description="Basic and acidic residues" evidence="2">
    <location>
        <begin position="248"/>
        <end position="265"/>
    </location>
</feature>
<keyword evidence="4" id="KW-1185">Reference proteome</keyword>
<feature type="coiled-coil region" evidence="1">
    <location>
        <begin position="387"/>
        <end position="414"/>
    </location>
</feature>
<reference evidence="3 4" key="1">
    <citation type="submission" date="2024-01" db="EMBL/GenBank/DDBJ databases">
        <authorList>
            <person name="Allen C."/>
            <person name="Tagirdzhanova G."/>
        </authorList>
    </citation>
    <scope>NUCLEOTIDE SEQUENCE [LARGE SCALE GENOMIC DNA]</scope>
    <source>
        <strain evidence="3 4">CBS 573.63</strain>
    </source>
</reference>
<comment type="caution">
    <text evidence="3">The sequence shown here is derived from an EMBL/GenBank/DDBJ whole genome shotgun (WGS) entry which is preliminary data.</text>
</comment>
<feature type="region of interest" description="Disordered" evidence="2">
    <location>
        <begin position="672"/>
        <end position="699"/>
    </location>
</feature>
<gene>
    <name evidence="3" type="ORF">SEPCBS57363_001078</name>
</gene>
<accession>A0ABP0D9Z5</accession>
<name>A0ABP0D9Z5_9PEZI</name>
<feature type="compositionally biased region" description="Pro residues" evidence="2">
    <location>
        <begin position="226"/>
        <end position="237"/>
    </location>
</feature>
<feature type="region of interest" description="Disordered" evidence="2">
    <location>
        <begin position="1"/>
        <end position="50"/>
    </location>
</feature>
<evidence type="ECO:0000313" key="4">
    <source>
        <dbReference type="Proteomes" id="UP001642501"/>
    </source>
</evidence>
<feature type="compositionally biased region" description="Low complexity" evidence="2">
    <location>
        <begin position="150"/>
        <end position="165"/>
    </location>
</feature>
<feature type="compositionally biased region" description="Low complexity" evidence="2">
    <location>
        <begin position="32"/>
        <end position="46"/>
    </location>
</feature>
<protein>
    <submittedName>
        <fullName evidence="3">Uncharacterized protein</fullName>
    </submittedName>
</protein>
<feature type="compositionally biased region" description="Basic and acidic residues" evidence="2">
    <location>
        <begin position="167"/>
        <end position="179"/>
    </location>
</feature>